<organism evidence="1 2">
    <name type="scientific">Triparma laevis f. longispina</name>
    <dbReference type="NCBI Taxonomy" id="1714387"/>
    <lineage>
        <taxon>Eukaryota</taxon>
        <taxon>Sar</taxon>
        <taxon>Stramenopiles</taxon>
        <taxon>Ochrophyta</taxon>
        <taxon>Bolidophyceae</taxon>
        <taxon>Parmales</taxon>
        <taxon>Triparmaceae</taxon>
        <taxon>Triparma</taxon>
    </lineage>
</organism>
<dbReference type="Proteomes" id="UP001165122">
    <property type="component" value="Unassembled WGS sequence"/>
</dbReference>
<reference evidence="2" key="1">
    <citation type="journal article" date="2023" name="Commun. Biol.">
        <title>Genome analysis of Parmales, the sister group of diatoms, reveals the evolutionary specialization of diatoms from phago-mixotrophs to photoautotrophs.</title>
        <authorList>
            <person name="Ban H."/>
            <person name="Sato S."/>
            <person name="Yoshikawa S."/>
            <person name="Yamada K."/>
            <person name="Nakamura Y."/>
            <person name="Ichinomiya M."/>
            <person name="Sato N."/>
            <person name="Blanc-Mathieu R."/>
            <person name="Endo H."/>
            <person name="Kuwata A."/>
            <person name="Ogata H."/>
        </authorList>
    </citation>
    <scope>NUCLEOTIDE SEQUENCE [LARGE SCALE GENOMIC DNA]</scope>
    <source>
        <strain evidence="2">NIES 3700</strain>
    </source>
</reference>
<dbReference type="EMBL" id="BRXW01000124">
    <property type="protein sequence ID" value="GMI08532.1"/>
    <property type="molecule type" value="Genomic_DNA"/>
</dbReference>
<dbReference type="InterPro" id="IPR053139">
    <property type="entry name" value="Surface_bspA-like"/>
</dbReference>
<dbReference type="PANTHER" id="PTHR45661">
    <property type="entry name" value="SURFACE ANTIGEN"/>
    <property type="match status" value="1"/>
</dbReference>
<dbReference type="AlphaFoldDB" id="A0A9W7CHW6"/>
<keyword evidence="2" id="KW-1185">Reference proteome</keyword>
<evidence type="ECO:0000313" key="2">
    <source>
        <dbReference type="Proteomes" id="UP001165122"/>
    </source>
</evidence>
<dbReference type="SUPFAM" id="SSF52058">
    <property type="entry name" value="L domain-like"/>
    <property type="match status" value="1"/>
</dbReference>
<comment type="caution">
    <text evidence="1">The sequence shown here is derived from an EMBL/GenBank/DDBJ whole genome shotgun (WGS) entry which is preliminary data.</text>
</comment>
<proteinExistence type="predicted"/>
<dbReference type="InterPro" id="IPR032675">
    <property type="entry name" value="LRR_dom_sf"/>
</dbReference>
<dbReference type="OrthoDB" id="206603at2759"/>
<evidence type="ECO:0000313" key="1">
    <source>
        <dbReference type="EMBL" id="GMI08532.1"/>
    </source>
</evidence>
<dbReference type="Pfam" id="PF13306">
    <property type="entry name" value="LRR_5"/>
    <property type="match status" value="1"/>
</dbReference>
<dbReference type="InterPro" id="IPR026906">
    <property type="entry name" value="LRR_5"/>
</dbReference>
<dbReference type="PANTHER" id="PTHR45661:SF3">
    <property type="entry name" value="IG-LIKE DOMAIN-CONTAINING PROTEIN"/>
    <property type="match status" value="1"/>
</dbReference>
<name>A0A9W7CHW6_9STRA</name>
<dbReference type="Gene3D" id="3.80.10.10">
    <property type="entry name" value="Ribonuclease Inhibitor"/>
    <property type="match status" value="1"/>
</dbReference>
<accession>A0A9W7CHW6</accession>
<gene>
    <name evidence="1" type="ORF">TrLO_g15976</name>
</gene>
<protein>
    <submittedName>
        <fullName evidence="1">Uncharacterized protein</fullName>
    </submittedName>
</protein>
<sequence>MVASLSLECAELKTKIASTTLPPPVDNFMATNDFLRYLSQFIPVQDLLRTFRLVCKQWRDVAEEIIGQDVESGELMIHDGKDVMARYEVLQERRKLVTRVVFLLNITKVGRFACIFAANLVVVDIPEGVDSIDDNAFEYCSSLTNVSFPTKLTSIGAFTVAKCSSLGNVDLRHTNLQELGNQAFYRCSELKTMTIPDSLQTLGAWVFCHCLEIFPFSIIVTDNTNELFPTDTASEVVAYLRSQQT</sequence>